<feature type="compositionally biased region" description="Polar residues" evidence="1">
    <location>
        <begin position="1"/>
        <end position="15"/>
    </location>
</feature>
<feature type="transmembrane region" description="Helical" evidence="2">
    <location>
        <begin position="74"/>
        <end position="93"/>
    </location>
</feature>
<keyword evidence="5" id="KW-1185">Reference proteome</keyword>
<evidence type="ECO:0000259" key="3">
    <source>
        <dbReference type="Pfam" id="PF18142"/>
    </source>
</evidence>
<evidence type="ECO:0000313" key="4">
    <source>
        <dbReference type="EMBL" id="PMD35677.1"/>
    </source>
</evidence>
<sequence>MTSEQTPLLHSSTTDLGHPVEDDNLTKFRKAIGINVGATGIQDLEAARKGSQGLYKEVIRQQVLKSRQYHTVEWLYYVAIGTNVVIGATLASLGPSSKLHPTAITILGIVNTSTAGILALLKGQGLPDRLQKDEYQMRKVQDFIEETDIRLAVMPKDTFTNEELDQVIQQVIENYNTARDTTEMNRPASYAHQPNVTEGQHVDGAAADSGAAKWSKSTLNPDANGKGKARFVID</sequence>
<dbReference type="AlphaFoldDB" id="A0A2J6RB00"/>
<keyword evidence="2" id="KW-1133">Transmembrane helix</keyword>
<keyword evidence="2" id="KW-0472">Membrane</keyword>
<feature type="domain" description="SMODS and SLOG-associating 2TM effector" evidence="3">
    <location>
        <begin position="58"/>
        <end position="179"/>
    </location>
</feature>
<dbReference type="Proteomes" id="UP000235786">
    <property type="component" value="Unassembled WGS sequence"/>
</dbReference>
<evidence type="ECO:0000256" key="1">
    <source>
        <dbReference type="SAM" id="MobiDB-lite"/>
    </source>
</evidence>
<gene>
    <name evidence="4" type="ORF">L207DRAFT_467036</name>
</gene>
<evidence type="ECO:0000256" key="2">
    <source>
        <dbReference type="SAM" id="Phobius"/>
    </source>
</evidence>
<dbReference type="InterPro" id="IPR041622">
    <property type="entry name" value="SLATT_fungi"/>
</dbReference>
<accession>A0A2J6RB00</accession>
<evidence type="ECO:0000313" key="5">
    <source>
        <dbReference type="Proteomes" id="UP000235786"/>
    </source>
</evidence>
<reference evidence="4 5" key="1">
    <citation type="submission" date="2016-04" db="EMBL/GenBank/DDBJ databases">
        <title>A degradative enzymes factory behind the ericoid mycorrhizal symbiosis.</title>
        <authorList>
            <consortium name="DOE Joint Genome Institute"/>
            <person name="Martino E."/>
            <person name="Morin E."/>
            <person name="Grelet G."/>
            <person name="Kuo A."/>
            <person name="Kohler A."/>
            <person name="Daghino S."/>
            <person name="Barry K."/>
            <person name="Choi C."/>
            <person name="Cichocki N."/>
            <person name="Clum A."/>
            <person name="Copeland A."/>
            <person name="Hainaut M."/>
            <person name="Haridas S."/>
            <person name="Labutti K."/>
            <person name="Lindquist E."/>
            <person name="Lipzen A."/>
            <person name="Khouja H.-R."/>
            <person name="Murat C."/>
            <person name="Ohm R."/>
            <person name="Olson A."/>
            <person name="Spatafora J."/>
            <person name="Veneault-Fourrey C."/>
            <person name="Henrissat B."/>
            <person name="Grigoriev I."/>
            <person name="Martin F."/>
            <person name="Perotto S."/>
        </authorList>
    </citation>
    <scope>NUCLEOTIDE SEQUENCE [LARGE SCALE GENOMIC DNA]</scope>
    <source>
        <strain evidence="4 5">F</strain>
    </source>
</reference>
<dbReference type="EMBL" id="KZ613952">
    <property type="protein sequence ID" value="PMD35677.1"/>
    <property type="molecule type" value="Genomic_DNA"/>
</dbReference>
<dbReference type="PANTHER" id="PTHR38793">
    <property type="entry name" value="SLATT_FUNGAL DOMAIN-CONTAINING PROTEIN-RELATED"/>
    <property type="match status" value="1"/>
</dbReference>
<protein>
    <recommendedName>
        <fullName evidence="3">SMODS and SLOG-associating 2TM effector domain-containing protein</fullName>
    </recommendedName>
</protein>
<dbReference type="PANTHER" id="PTHR38793:SF3">
    <property type="entry name" value="SMODS AND SLOG-ASSOCIATING 2TM EFFECTOR DOMAIN-CONTAINING PROTEIN"/>
    <property type="match status" value="1"/>
</dbReference>
<proteinExistence type="predicted"/>
<keyword evidence="2" id="KW-0812">Transmembrane</keyword>
<name>A0A2J6RB00_HYAVF</name>
<dbReference type="OrthoDB" id="4472872at2759"/>
<feature type="region of interest" description="Disordered" evidence="1">
    <location>
        <begin position="206"/>
        <end position="234"/>
    </location>
</feature>
<dbReference type="Pfam" id="PF18142">
    <property type="entry name" value="SLATT_fungal"/>
    <property type="match status" value="1"/>
</dbReference>
<dbReference type="NCBIfam" id="NF033635">
    <property type="entry name" value="SLATT_fungal"/>
    <property type="match status" value="1"/>
</dbReference>
<feature type="transmembrane region" description="Helical" evidence="2">
    <location>
        <begin position="99"/>
        <end position="121"/>
    </location>
</feature>
<organism evidence="4 5">
    <name type="scientific">Hyaloscypha variabilis (strain UAMH 11265 / GT02V1 / F)</name>
    <name type="common">Meliniomyces variabilis</name>
    <dbReference type="NCBI Taxonomy" id="1149755"/>
    <lineage>
        <taxon>Eukaryota</taxon>
        <taxon>Fungi</taxon>
        <taxon>Dikarya</taxon>
        <taxon>Ascomycota</taxon>
        <taxon>Pezizomycotina</taxon>
        <taxon>Leotiomycetes</taxon>
        <taxon>Helotiales</taxon>
        <taxon>Hyaloscyphaceae</taxon>
        <taxon>Hyaloscypha</taxon>
        <taxon>Hyaloscypha variabilis</taxon>
    </lineage>
</organism>
<feature type="region of interest" description="Disordered" evidence="1">
    <location>
        <begin position="1"/>
        <end position="20"/>
    </location>
</feature>